<dbReference type="PANTHER" id="PTHR45528">
    <property type="entry name" value="SENSOR HISTIDINE KINASE CPXA"/>
    <property type="match status" value="1"/>
</dbReference>
<feature type="transmembrane region" description="Helical" evidence="14">
    <location>
        <begin position="35"/>
        <end position="52"/>
    </location>
</feature>
<dbReference type="InterPro" id="IPR004358">
    <property type="entry name" value="Sig_transdc_His_kin-like_C"/>
</dbReference>
<keyword evidence="7 14" id="KW-0812">Transmembrane</keyword>
<keyword evidence="17" id="KW-1185">Reference proteome</keyword>
<evidence type="ECO:0000256" key="2">
    <source>
        <dbReference type="ARBA" id="ARBA00004651"/>
    </source>
</evidence>
<dbReference type="PANTHER" id="PTHR45528:SF1">
    <property type="entry name" value="SENSOR HISTIDINE KINASE CPXA"/>
    <property type="match status" value="1"/>
</dbReference>
<dbReference type="PROSITE" id="PS50109">
    <property type="entry name" value="HIS_KIN"/>
    <property type="match status" value="1"/>
</dbReference>
<evidence type="ECO:0000256" key="5">
    <source>
        <dbReference type="ARBA" id="ARBA00022553"/>
    </source>
</evidence>
<dbReference type="PRINTS" id="PR00344">
    <property type="entry name" value="BCTRLSENSOR"/>
</dbReference>
<evidence type="ECO:0000313" key="16">
    <source>
        <dbReference type="EMBL" id="SHG46075.1"/>
    </source>
</evidence>
<dbReference type="STRING" id="930117.SAMN05216225_103438"/>
<evidence type="ECO:0000256" key="11">
    <source>
        <dbReference type="ARBA" id="ARBA00022989"/>
    </source>
</evidence>
<keyword evidence="12" id="KW-0902">Two-component regulatory system</keyword>
<dbReference type="Pfam" id="PF00512">
    <property type="entry name" value="HisKA"/>
    <property type="match status" value="1"/>
</dbReference>
<evidence type="ECO:0000256" key="13">
    <source>
        <dbReference type="ARBA" id="ARBA00023136"/>
    </source>
</evidence>
<dbReference type="RefSeq" id="WP_072891282.1">
    <property type="nucleotide sequence ID" value="NZ_FQVW01000034.1"/>
</dbReference>
<comment type="subcellular location">
    <subcellularLocation>
        <location evidence="2">Cell membrane</location>
        <topology evidence="2">Multi-pass membrane protein</topology>
    </subcellularLocation>
</comment>
<keyword evidence="11 14" id="KW-1133">Transmembrane helix</keyword>
<accession>A0A1M5K091</accession>
<dbReference type="InterPro" id="IPR003594">
    <property type="entry name" value="HATPase_dom"/>
</dbReference>
<keyword evidence="13 14" id="KW-0472">Membrane</keyword>
<dbReference type="EMBL" id="FQVW01000034">
    <property type="protein sequence ID" value="SHG46075.1"/>
    <property type="molecule type" value="Genomic_DNA"/>
</dbReference>
<evidence type="ECO:0000256" key="10">
    <source>
        <dbReference type="ARBA" id="ARBA00022840"/>
    </source>
</evidence>
<organism evidence="16 17">
    <name type="scientific">Ornithinibacillus halophilus</name>
    <dbReference type="NCBI Taxonomy" id="930117"/>
    <lineage>
        <taxon>Bacteria</taxon>
        <taxon>Bacillati</taxon>
        <taxon>Bacillota</taxon>
        <taxon>Bacilli</taxon>
        <taxon>Bacillales</taxon>
        <taxon>Bacillaceae</taxon>
        <taxon>Ornithinibacillus</taxon>
    </lineage>
</organism>
<dbReference type="Pfam" id="PF02518">
    <property type="entry name" value="HATPase_c"/>
    <property type="match status" value="1"/>
</dbReference>
<feature type="transmembrane region" description="Helical" evidence="14">
    <location>
        <begin position="190"/>
        <end position="209"/>
    </location>
</feature>
<dbReference type="AlphaFoldDB" id="A0A1M5K091"/>
<evidence type="ECO:0000256" key="6">
    <source>
        <dbReference type="ARBA" id="ARBA00022679"/>
    </source>
</evidence>
<dbReference type="InterPro" id="IPR005467">
    <property type="entry name" value="His_kinase_dom"/>
</dbReference>
<evidence type="ECO:0000256" key="8">
    <source>
        <dbReference type="ARBA" id="ARBA00022741"/>
    </source>
</evidence>
<dbReference type="InterPro" id="IPR036097">
    <property type="entry name" value="HisK_dim/P_sf"/>
</dbReference>
<evidence type="ECO:0000313" key="17">
    <source>
        <dbReference type="Proteomes" id="UP000183988"/>
    </source>
</evidence>
<evidence type="ECO:0000259" key="15">
    <source>
        <dbReference type="PROSITE" id="PS50109"/>
    </source>
</evidence>
<proteinExistence type="predicted"/>
<dbReference type="Gene3D" id="3.30.565.10">
    <property type="entry name" value="Histidine kinase-like ATPase, C-terminal domain"/>
    <property type="match status" value="1"/>
</dbReference>
<dbReference type="SUPFAM" id="SSF47384">
    <property type="entry name" value="Homodimeric domain of signal transducing histidine kinase"/>
    <property type="match status" value="1"/>
</dbReference>
<evidence type="ECO:0000256" key="14">
    <source>
        <dbReference type="SAM" id="Phobius"/>
    </source>
</evidence>
<gene>
    <name evidence="16" type="ORF">SAMN05216225_103438</name>
</gene>
<feature type="transmembrane region" description="Helical" evidence="14">
    <location>
        <begin position="105"/>
        <end position="132"/>
    </location>
</feature>
<feature type="transmembrane region" description="Helical" evidence="14">
    <location>
        <begin position="214"/>
        <end position="233"/>
    </location>
</feature>
<dbReference type="GO" id="GO:0005886">
    <property type="term" value="C:plasma membrane"/>
    <property type="evidence" value="ECO:0007669"/>
    <property type="project" value="UniProtKB-SubCell"/>
</dbReference>
<sequence>MATKWKSSVFWIMTSSVLFTLGIIGLLLLVYWNAVSINLLAFPLVLIILKLAKKTRATIRSWRKFYDIFPIDFRLGLFVISGLFTWLALLLLVNEVFYFAGYTGFPMALVASIILFSIGMAITVIQGIYFMTTIKESFKHYTTNKDWEYVRDLWRNSIIVKLFLILKTMFSKLSRRVHEAFLDRTTGTQVFVLAGMVFALGFAAVITVIHPIFIFLYLLLLGVVGIPMGMIILNKIGYFNRIVDNTNELAAGNLGQDIELTGKSALTTLAKNINLLKHGVKVSQTEQAKSERMKTELITNVSHDLRTPLTSIITYTELLKKEHISHEERTGYIEIIDRKSKRLKVLIDDLFEVSKMASGTMELRKEKVDLVQLLQQALAEYDDVIQDSSLQFRISSDDPPVNAVVDGQKLWRVFDNLIANILKYSLENSRVYIDLKAENGTAFITFKNVSKYELSENSDELFERFKRGDTSRHTEGSGLGLAIAQSIVELHGGSLDIETDGDLFKVTIMLNI</sequence>
<dbReference type="InterPro" id="IPR050398">
    <property type="entry name" value="HssS/ArlS-like"/>
</dbReference>
<feature type="transmembrane region" description="Helical" evidence="14">
    <location>
        <begin position="9"/>
        <end position="29"/>
    </location>
</feature>
<dbReference type="SMART" id="SM00388">
    <property type="entry name" value="HisKA"/>
    <property type="match status" value="1"/>
</dbReference>
<keyword evidence="8" id="KW-0547">Nucleotide-binding</keyword>
<keyword evidence="6" id="KW-0808">Transferase</keyword>
<keyword evidence="5" id="KW-0597">Phosphoprotein</keyword>
<evidence type="ECO:0000256" key="3">
    <source>
        <dbReference type="ARBA" id="ARBA00012438"/>
    </source>
</evidence>
<dbReference type="SUPFAM" id="SSF55874">
    <property type="entry name" value="ATPase domain of HSP90 chaperone/DNA topoisomerase II/histidine kinase"/>
    <property type="match status" value="1"/>
</dbReference>
<evidence type="ECO:0000256" key="9">
    <source>
        <dbReference type="ARBA" id="ARBA00022777"/>
    </source>
</evidence>
<dbReference type="InterPro" id="IPR003661">
    <property type="entry name" value="HisK_dim/P_dom"/>
</dbReference>
<protein>
    <recommendedName>
        <fullName evidence="3">histidine kinase</fullName>
        <ecNumber evidence="3">2.7.13.3</ecNumber>
    </recommendedName>
</protein>
<comment type="catalytic activity">
    <reaction evidence="1">
        <text>ATP + protein L-histidine = ADP + protein N-phospho-L-histidine.</text>
        <dbReference type="EC" id="2.7.13.3"/>
    </reaction>
</comment>
<dbReference type="FunFam" id="1.10.287.130:FF:000008">
    <property type="entry name" value="Two-component sensor histidine kinase"/>
    <property type="match status" value="1"/>
</dbReference>
<evidence type="ECO:0000256" key="12">
    <source>
        <dbReference type="ARBA" id="ARBA00023012"/>
    </source>
</evidence>
<evidence type="ECO:0000256" key="4">
    <source>
        <dbReference type="ARBA" id="ARBA00022475"/>
    </source>
</evidence>
<dbReference type="EC" id="2.7.13.3" evidence="3"/>
<reference evidence="16 17" key="1">
    <citation type="submission" date="2016-11" db="EMBL/GenBank/DDBJ databases">
        <authorList>
            <person name="Jaros S."/>
            <person name="Januszkiewicz K."/>
            <person name="Wedrychowicz H."/>
        </authorList>
    </citation>
    <scope>NUCLEOTIDE SEQUENCE [LARGE SCALE GENOMIC DNA]</scope>
    <source>
        <strain evidence="16 17">IBRC-M 10683</strain>
    </source>
</reference>
<evidence type="ECO:0000256" key="1">
    <source>
        <dbReference type="ARBA" id="ARBA00000085"/>
    </source>
</evidence>
<keyword evidence="10" id="KW-0067">ATP-binding</keyword>
<dbReference type="GO" id="GO:0005524">
    <property type="term" value="F:ATP binding"/>
    <property type="evidence" value="ECO:0007669"/>
    <property type="project" value="UniProtKB-KW"/>
</dbReference>
<evidence type="ECO:0000256" key="7">
    <source>
        <dbReference type="ARBA" id="ARBA00022692"/>
    </source>
</evidence>
<feature type="transmembrane region" description="Helical" evidence="14">
    <location>
        <begin position="73"/>
        <end position="93"/>
    </location>
</feature>
<dbReference type="FunFam" id="3.30.565.10:FF:000013">
    <property type="entry name" value="Two-component sensor histidine kinase"/>
    <property type="match status" value="1"/>
</dbReference>
<dbReference type="InterPro" id="IPR036890">
    <property type="entry name" value="HATPase_C_sf"/>
</dbReference>
<dbReference type="Gene3D" id="1.10.287.130">
    <property type="match status" value="1"/>
</dbReference>
<dbReference type="GO" id="GO:0000155">
    <property type="term" value="F:phosphorelay sensor kinase activity"/>
    <property type="evidence" value="ECO:0007669"/>
    <property type="project" value="InterPro"/>
</dbReference>
<dbReference type="CDD" id="cd00082">
    <property type="entry name" value="HisKA"/>
    <property type="match status" value="1"/>
</dbReference>
<dbReference type="Proteomes" id="UP000183988">
    <property type="component" value="Unassembled WGS sequence"/>
</dbReference>
<name>A0A1M5K091_9BACI</name>
<dbReference type="SMART" id="SM00387">
    <property type="entry name" value="HATPase_c"/>
    <property type="match status" value="1"/>
</dbReference>
<keyword evidence="4" id="KW-1003">Cell membrane</keyword>
<feature type="domain" description="Histidine kinase" evidence="15">
    <location>
        <begin position="300"/>
        <end position="512"/>
    </location>
</feature>
<keyword evidence="9 16" id="KW-0418">Kinase</keyword>